<dbReference type="InterPro" id="IPR011006">
    <property type="entry name" value="CheY-like_superfamily"/>
</dbReference>
<evidence type="ECO:0000259" key="9">
    <source>
        <dbReference type="PROSITE" id="PS01124"/>
    </source>
</evidence>
<dbReference type="SUPFAM" id="SSF46689">
    <property type="entry name" value="Homeodomain-like"/>
    <property type="match status" value="2"/>
</dbReference>
<keyword evidence="6" id="KW-0238">DNA-binding</keyword>
<feature type="domain" description="HTH araC/xylS-type" evidence="9">
    <location>
        <begin position="425"/>
        <end position="523"/>
    </location>
</feature>
<dbReference type="GO" id="GO:0005737">
    <property type="term" value="C:cytoplasm"/>
    <property type="evidence" value="ECO:0007669"/>
    <property type="project" value="UniProtKB-SubCell"/>
</dbReference>
<dbReference type="RefSeq" id="WP_199021628.1">
    <property type="nucleotide sequence ID" value="NZ_JAELUP010000113.1"/>
</dbReference>
<evidence type="ECO:0000256" key="6">
    <source>
        <dbReference type="ARBA" id="ARBA00023125"/>
    </source>
</evidence>
<dbReference type="InterPro" id="IPR018060">
    <property type="entry name" value="HTH_AraC"/>
</dbReference>
<feature type="domain" description="Response regulatory" evidence="10">
    <location>
        <begin position="6"/>
        <end position="122"/>
    </location>
</feature>
<accession>A0A934J3E1</accession>
<dbReference type="SUPFAM" id="SSF52172">
    <property type="entry name" value="CheY-like"/>
    <property type="match status" value="1"/>
</dbReference>
<keyword evidence="4" id="KW-0902">Two-component regulatory system</keyword>
<dbReference type="InterPro" id="IPR041522">
    <property type="entry name" value="CdaR_GGDEF"/>
</dbReference>
<gene>
    <name evidence="11" type="ORF">JFN88_22660</name>
</gene>
<dbReference type="PROSITE" id="PS50110">
    <property type="entry name" value="RESPONSE_REGULATORY"/>
    <property type="match status" value="1"/>
</dbReference>
<comment type="caution">
    <text evidence="11">The sequence shown here is derived from an EMBL/GenBank/DDBJ whole genome shotgun (WGS) entry which is preliminary data.</text>
</comment>
<organism evidence="11 12">
    <name type="scientific">Paenibacillus roseus</name>
    <dbReference type="NCBI Taxonomy" id="2798579"/>
    <lineage>
        <taxon>Bacteria</taxon>
        <taxon>Bacillati</taxon>
        <taxon>Bacillota</taxon>
        <taxon>Bacilli</taxon>
        <taxon>Bacillales</taxon>
        <taxon>Paenibacillaceae</taxon>
        <taxon>Paenibacillus</taxon>
    </lineage>
</organism>
<dbReference type="Pfam" id="PF12833">
    <property type="entry name" value="HTH_18"/>
    <property type="match status" value="1"/>
</dbReference>
<dbReference type="PANTHER" id="PTHR42713">
    <property type="entry name" value="HISTIDINE KINASE-RELATED"/>
    <property type="match status" value="1"/>
</dbReference>
<sequence>MNRQYKLLIVDDEKVIRRGMFYYDWERLGFEACAVAANGKQALTLFEEHQFDLVITDIRMPDMEGLELSKQIQSAYPECKVIILTGYRDFEYAKAAIQAGVVGYLLKPVDRTELDRMVMKVKADLDIAYQNRQVSEENEEKFKAARQLAINTFLRALIHERTHDPIQLEETASLLELSLTKANFCCGIIEVEPNLEMDSALRSFLTHKELGYFYRDASHRIIVIINYDCSSSSPEAYAEMQFTELYRVLRSIVPNQPEMVTIYVGPIYTEIDMLWASHQGADYLCQQKKFEDKQAVFFSWRFKSALNNIYSFELEQKLIQSILNGDKTNSLLETEKLWDYIMQSNPSQICKKLLQVLHLIEHHFGRYKLTLSNLMDRQEDYALIVETPSSLEDLKRRYMDFIVKTVDHLSQMFYTSISSTQMLMLKASEFIEANYDKKITLQDVAETIHLNPIYVSIQFKKNFGVNFVDFLKDLRITKAKNLLEQTNWKIQQIGETVGYQNAKYFSDLFKATTGMTPNEYRNNKSS</sequence>
<keyword evidence="3 8" id="KW-0597">Phosphoprotein</keyword>
<dbReference type="InterPro" id="IPR009057">
    <property type="entry name" value="Homeodomain-like_sf"/>
</dbReference>
<evidence type="ECO:0000256" key="4">
    <source>
        <dbReference type="ARBA" id="ARBA00023012"/>
    </source>
</evidence>
<dbReference type="InterPro" id="IPR001789">
    <property type="entry name" value="Sig_transdc_resp-reg_receiver"/>
</dbReference>
<dbReference type="PROSITE" id="PS00041">
    <property type="entry name" value="HTH_ARAC_FAMILY_1"/>
    <property type="match status" value="1"/>
</dbReference>
<keyword evidence="7" id="KW-0804">Transcription</keyword>
<dbReference type="PROSITE" id="PS01124">
    <property type="entry name" value="HTH_ARAC_FAMILY_2"/>
    <property type="match status" value="1"/>
</dbReference>
<dbReference type="SMART" id="SM00448">
    <property type="entry name" value="REC"/>
    <property type="match status" value="1"/>
</dbReference>
<evidence type="ECO:0000256" key="3">
    <source>
        <dbReference type="ARBA" id="ARBA00022553"/>
    </source>
</evidence>
<evidence type="ECO:0000313" key="11">
    <source>
        <dbReference type="EMBL" id="MBJ6364022.1"/>
    </source>
</evidence>
<dbReference type="SMART" id="SM00342">
    <property type="entry name" value="HTH_ARAC"/>
    <property type="match status" value="1"/>
</dbReference>
<evidence type="ECO:0000256" key="5">
    <source>
        <dbReference type="ARBA" id="ARBA00023015"/>
    </source>
</evidence>
<keyword evidence="12" id="KW-1185">Reference proteome</keyword>
<evidence type="ECO:0000256" key="8">
    <source>
        <dbReference type="PROSITE-ProRule" id="PRU00169"/>
    </source>
</evidence>
<evidence type="ECO:0000256" key="2">
    <source>
        <dbReference type="ARBA" id="ARBA00022490"/>
    </source>
</evidence>
<evidence type="ECO:0000313" key="12">
    <source>
        <dbReference type="Proteomes" id="UP000640274"/>
    </source>
</evidence>
<dbReference type="GO" id="GO:0003700">
    <property type="term" value="F:DNA-binding transcription factor activity"/>
    <property type="evidence" value="ECO:0007669"/>
    <property type="project" value="InterPro"/>
</dbReference>
<evidence type="ECO:0000256" key="7">
    <source>
        <dbReference type="ARBA" id="ARBA00023163"/>
    </source>
</evidence>
<dbReference type="AlphaFoldDB" id="A0A934J3E1"/>
<protein>
    <submittedName>
        <fullName evidence="11">Response regulator</fullName>
    </submittedName>
</protein>
<dbReference type="Pfam" id="PF00072">
    <property type="entry name" value="Response_reg"/>
    <property type="match status" value="1"/>
</dbReference>
<dbReference type="GO" id="GO:0000160">
    <property type="term" value="P:phosphorelay signal transduction system"/>
    <property type="evidence" value="ECO:0007669"/>
    <property type="project" value="UniProtKB-KW"/>
</dbReference>
<dbReference type="PANTHER" id="PTHR42713:SF3">
    <property type="entry name" value="TRANSCRIPTIONAL REGULATORY PROTEIN HPTR"/>
    <property type="match status" value="1"/>
</dbReference>
<dbReference type="Gene3D" id="3.40.50.2300">
    <property type="match status" value="1"/>
</dbReference>
<keyword evidence="5" id="KW-0805">Transcription regulation</keyword>
<dbReference type="GO" id="GO:0043565">
    <property type="term" value="F:sequence-specific DNA binding"/>
    <property type="evidence" value="ECO:0007669"/>
    <property type="project" value="InterPro"/>
</dbReference>
<reference evidence="11" key="1">
    <citation type="submission" date="2020-12" db="EMBL/GenBank/DDBJ databases">
        <authorList>
            <person name="Huq M.A."/>
        </authorList>
    </citation>
    <scope>NUCLEOTIDE SEQUENCE</scope>
    <source>
        <strain evidence="11">MAHUQ-46</strain>
    </source>
</reference>
<dbReference type="EMBL" id="JAELUP010000113">
    <property type="protein sequence ID" value="MBJ6364022.1"/>
    <property type="molecule type" value="Genomic_DNA"/>
</dbReference>
<comment type="subcellular location">
    <subcellularLocation>
        <location evidence="1">Cytoplasm</location>
    </subcellularLocation>
</comment>
<dbReference type="PRINTS" id="PR00032">
    <property type="entry name" value="HTHARAC"/>
</dbReference>
<proteinExistence type="predicted"/>
<feature type="modified residue" description="4-aspartylphosphate" evidence="8">
    <location>
        <position position="57"/>
    </location>
</feature>
<evidence type="ECO:0000256" key="1">
    <source>
        <dbReference type="ARBA" id="ARBA00004496"/>
    </source>
</evidence>
<dbReference type="InterPro" id="IPR020449">
    <property type="entry name" value="Tscrpt_reg_AraC-type_HTH"/>
</dbReference>
<dbReference type="Proteomes" id="UP000640274">
    <property type="component" value="Unassembled WGS sequence"/>
</dbReference>
<name>A0A934J3E1_9BACL</name>
<dbReference type="Pfam" id="PF17853">
    <property type="entry name" value="GGDEF_2"/>
    <property type="match status" value="1"/>
</dbReference>
<dbReference type="Gene3D" id="1.10.10.60">
    <property type="entry name" value="Homeodomain-like"/>
    <property type="match status" value="2"/>
</dbReference>
<dbReference type="InterPro" id="IPR051552">
    <property type="entry name" value="HptR"/>
</dbReference>
<evidence type="ECO:0000259" key="10">
    <source>
        <dbReference type="PROSITE" id="PS50110"/>
    </source>
</evidence>
<dbReference type="CDD" id="cd17536">
    <property type="entry name" value="REC_YesN-like"/>
    <property type="match status" value="1"/>
</dbReference>
<keyword evidence="2" id="KW-0963">Cytoplasm</keyword>
<dbReference type="InterPro" id="IPR018062">
    <property type="entry name" value="HTH_AraC-typ_CS"/>
</dbReference>